<organism evidence="1">
    <name type="scientific">Candidatus Electrothrix aestuarii</name>
    <dbReference type="NCBI Taxonomy" id="3062594"/>
    <lineage>
        <taxon>Bacteria</taxon>
        <taxon>Pseudomonadati</taxon>
        <taxon>Thermodesulfobacteriota</taxon>
        <taxon>Desulfobulbia</taxon>
        <taxon>Desulfobulbales</taxon>
        <taxon>Desulfobulbaceae</taxon>
        <taxon>Candidatus Electrothrix</taxon>
    </lineage>
</organism>
<reference evidence="1" key="2">
    <citation type="submission" date="2024-06" db="EMBL/GenBank/DDBJ databases">
        <authorList>
            <person name="Plum-Jensen L.E."/>
            <person name="Schramm A."/>
            <person name="Marshall I.P.G."/>
        </authorList>
    </citation>
    <scope>NUCLEOTIDE SEQUENCE</scope>
    <source>
        <strain evidence="1">Rat1</strain>
    </source>
</reference>
<proteinExistence type="predicted"/>
<accession>A0AAU8LXQ0</accession>
<dbReference type="KEGG" id="eaj:Q3M24_02455"/>
<dbReference type="EMBL" id="CP159373">
    <property type="protein sequence ID" value="XCN73635.1"/>
    <property type="molecule type" value="Genomic_DNA"/>
</dbReference>
<reference evidence="1" key="1">
    <citation type="journal article" date="2024" name="Syst. Appl. Microbiol.">
        <title>First single-strain enrichments of Electrothrix cable bacteria, description of E. aestuarii sp. nov. and E. rattekaaiensis sp. nov., and proposal of a cable bacteria taxonomy following the rules of the SeqCode.</title>
        <authorList>
            <person name="Plum-Jensen L.E."/>
            <person name="Schramm A."/>
            <person name="Marshall I.P.G."/>
        </authorList>
    </citation>
    <scope>NUCLEOTIDE SEQUENCE</scope>
    <source>
        <strain evidence="1">Rat1</strain>
    </source>
</reference>
<name>A0AAU8LXQ0_9BACT</name>
<sequence>MLARVIACQEMKYTVEHGKPAQPLAGCAREVYSDEHIDILKKPENHVSGTGTEPSESQTCLEIRTSLASFDMVPRHKKGLLHMVRDDLLRMENVAEQQHMLAQCNVYCARRSETQIKIEFLDMNKPEGSRICFRMVYEFASPLT</sequence>
<gene>
    <name evidence="1" type="ORF">Q3M24_02455</name>
</gene>
<dbReference type="AlphaFoldDB" id="A0AAU8LXQ0"/>
<evidence type="ECO:0000313" key="1">
    <source>
        <dbReference type="EMBL" id="XCN73635.1"/>
    </source>
</evidence>
<protein>
    <submittedName>
        <fullName evidence="1">Uncharacterized protein</fullName>
    </submittedName>
</protein>